<gene>
    <name evidence="4" type="ORF">OM075_08265</name>
</gene>
<evidence type="ECO:0000259" key="3">
    <source>
        <dbReference type="Pfam" id="PF14451"/>
    </source>
</evidence>
<protein>
    <submittedName>
        <fullName evidence="4">Mut7-C ubiquitin/RNAse domain-containing protein</fullName>
    </submittedName>
</protein>
<dbReference type="Pfam" id="PF01927">
    <property type="entry name" value="Mut7-C"/>
    <property type="match status" value="1"/>
</dbReference>
<proteinExistence type="predicted"/>
<dbReference type="PANTHER" id="PTHR39081:SF1">
    <property type="entry name" value="MUT7-C RNASE DOMAIN-CONTAINING PROTEIN"/>
    <property type="match status" value="1"/>
</dbReference>
<accession>A0AAE3M421</accession>
<organism evidence="4 5">
    <name type="scientific">Plebeiibacterium sediminum</name>
    <dbReference type="NCBI Taxonomy" id="2992112"/>
    <lineage>
        <taxon>Bacteria</taxon>
        <taxon>Pseudomonadati</taxon>
        <taxon>Bacteroidota</taxon>
        <taxon>Bacteroidia</taxon>
        <taxon>Marinilabiliales</taxon>
        <taxon>Marinilabiliaceae</taxon>
        <taxon>Plebeiibacterium</taxon>
    </lineage>
</organism>
<dbReference type="AlphaFoldDB" id="A0AAE3M421"/>
<evidence type="ECO:0000256" key="1">
    <source>
        <dbReference type="PROSITE-ProRule" id="PRU00182"/>
    </source>
</evidence>
<feature type="domain" description="Mut7-C RNAse" evidence="2">
    <location>
        <begin position="107"/>
        <end position="250"/>
    </location>
</feature>
<dbReference type="InterPro" id="IPR002782">
    <property type="entry name" value="Mut7-C_RNAse_dom"/>
</dbReference>
<evidence type="ECO:0000313" key="4">
    <source>
        <dbReference type="EMBL" id="MCW3786459.1"/>
    </source>
</evidence>
<dbReference type="PANTHER" id="PTHR39081">
    <property type="entry name" value="MUT7-C DOMAIN-CONTAINING PROTEIN"/>
    <property type="match status" value="1"/>
</dbReference>
<dbReference type="InterPro" id="IPR027798">
    <property type="entry name" value="Ub_Mut7C"/>
</dbReference>
<name>A0AAE3M421_9BACT</name>
<dbReference type="RefSeq" id="WP_301190023.1">
    <property type="nucleotide sequence ID" value="NZ_JAPDPJ010000014.1"/>
</dbReference>
<dbReference type="GO" id="GO:0003723">
    <property type="term" value="F:RNA binding"/>
    <property type="evidence" value="ECO:0007669"/>
    <property type="project" value="UniProtKB-KW"/>
</dbReference>
<evidence type="ECO:0000259" key="2">
    <source>
        <dbReference type="Pfam" id="PF01927"/>
    </source>
</evidence>
<dbReference type="Proteomes" id="UP001209229">
    <property type="component" value="Unassembled WGS sequence"/>
</dbReference>
<comment type="caution">
    <text evidence="4">The sequence shown here is derived from an EMBL/GenBank/DDBJ whole genome shotgun (WGS) entry which is preliminary data.</text>
</comment>
<sequence>MLYPANHIDKIHIEVVLRCYAELNDFLKYAQKFKSFPLKIKTPVIVSEVISTIGVPLSEVDLILVNSVPVQLNHKLAQGDYISVYPVFESFDISGLKKTNKKPLRKTKFIADAHLCKLSKYLRMLGFDTLYQNDFGDEEIINISLKDKRIILTRDKRMLNSKRITHGYFVRAIDKHKQLIEIVDKFDLKSQFHPFSRCMECNSILISKAPDQVKHLISNDILVRYKEFYYCNKCHKVFWKGSHFERMKSQILNIIGKDNN</sequence>
<dbReference type="EMBL" id="JAPDPJ010000014">
    <property type="protein sequence ID" value="MCW3786459.1"/>
    <property type="molecule type" value="Genomic_DNA"/>
</dbReference>
<keyword evidence="1" id="KW-0694">RNA-binding</keyword>
<evidence type="ECO:0000313" key="5">
    <source>
        <dbReference type="Proteomes" id="UP001209229"/>
    </source>
</evidence>
<dbReference type="PROSITE" id="PS50889">
    <property type="entry name" value="S4"/>
    <property type="match status" value="1"/>
</dbReference>
<feature type="domain" description="Ubiquitin Mut7-C" evidence="3">
    <location>
        <begin position="14"/>
        <end position="92"/>
    </location>
</feature>
<keyword evidence="5" id="KW-1185">Reference proteome</keyword>
<reference evidence="4" key="1">
    <citation type="submission" date="2022-10" db="EMBL/GenBank/DDBJ databases">
        <authorList>
            <person name="Yu W.X."/>
        </authorList>
    </citation>
    <scope>NUCLEOTIDE SEQUENCE</scope>
    <source>
        <strain evidence="4">AAT</strain>
    </source>
</reference>
<dbReference type="Pfam" id="PF14451">
    <property type="entry name" value="Ub-Mut7C"/>
    <property type="match status" value="1"/>
</dbReference>